<evidence type="ECO:0000313" key="3">
    <source>
        <dbReference type="Proteomes" id="UP000248021"/>
    </source>
</evidence>
<protein>
    <submittedName>
        <fullName evidence="2">Uncharacterized protein</fullName>
    </submittedName>
</protein>
<dbReference type="RefSeq" id="WP_110375275.1">
    <property type="nucleotide sequence ID" value="NZ_JAHBRY010000001.1"/>
</dbReference>
<dbReference type="SUPFAM" id="SSF48498">
    <property type="entry name" value="Tetracyclin repressor-like, C-terminal domain"/>
    <property type="match status" value="1"/>
</dbReference>
<feature type="signal peptide" evidence="1">
    <location>
        <begin position="1"/>
        <end position="24"/>
    </location>
</feature>
<keyword evidence="1" id="KW-0732">Signal</keyword>
<evidence type="ECO:0000313" key="2">
    <source>
        <dbReference type="EMBL" id="PXW57951.1"/>
    </source>
</evidence>
<dbReference type="Proteomes" id="UP000248021">
    <property type="component" value="Unassembled WGS sequence"/>
</dbReference>
<feature type="chain" id="PRO_5015938948" evidence="1">
    <location>
        <begin position="25"/>
        <end position="142"/>
    </location>
</feature>
<sequence>MFRYVRNFTSFALATFIAATPAMAESQSNDRLAELGRGIYQEAAAQTAIADLLEALHTQFERLIEAGQQIGAIRSDLLLALLTDMAFAAAREPDRWFALNTQNLDPQSTLALNHRVFSMFTAMLAPSEGGGESAKVSEPSKD</sequence>
<dbReference type="EMBL" id="QJJK01000006">
    <property type="protein sequence ID" value="PXW57951.1"/>
    <property type="molecule type" value="Genomic_DNA"/>
</dbReference>
<dbReference type="OrthoDB" id="8478851at2"/>
<reference evidence="2 3" key="1">
    <citation type="submission" date="2018-05" db="EMBL/GenBank/DDBJ databases">
        <title>Genomic Encyclopedia of Type Strains, Phase IV (KMG-IV): sequencing the most valuable type-strain genomes for metagenomic binning, comparative biology and taxonomic classification.</title>
        <authorList>
            <person name="Goeker M."/>
        </authorList>
    </citation>
    <scope>NUCLEOTIDE SEQUENCE [LARGE SCALE GENOMIC DNA]</scope>
    <source>
        <strain evidence="2 3">DSM 6462</strain>
    </source>
</reference>
<name>A0A2V3U4S5_9HYPH</name>
<keyword evidence="3" id="KW-1185">Reference proteome</keyword>
<dbReference type="AlphaFoldDB" id="A0A2V3U4S5"/>
<organism evidence="2 3">
    <name type="scientific">Chelatococcus asaccharovorans</name>
    <dbReference type="NCBI Taxonomy" id="28210"/>
    <lineage>
        <taxon>Bacteria</taxon>
        <taxon>Pseudomonadati</taxon>
        <taxon>Pseudomonadota</taxon>
        <taxon>Alphaproteobacteria</taxon>
        <taxon>Hyphomicrobiales</taxon>
        <taxon>Chelatococcaceae</taxon>
        <taxon>Chelatococcus</taxon>
    </lineage>
</organism>
<comment type="caution">
    <text evidence="2">The sequence shown here is derived from an EMBL/GenBank/DDBJ whole genome shotgun (WGS) entry which is preliminary data.</text>
</comment>
<accession>A0A2V3U4S5</accession>
<gene>
    <name evidence="2" type="ORF">C7450_106123</name>
</gene>
<evidence type="ECO:0000256" key="1">
    <source>
        <dbReference type="SAM" id="SignalP"/>
    </source>
</evidence>
<proteinExistence type="predicted"/>
<dbReference type="InterPro" id="IPR036271">
    <property type="entry name" value="Tet_transcr_reg_TetR-rel_C_sf"/>
</dbReference>